<evidence type="ECO:0008006" key="3">
    <source>
        <dbReference type="Google" id="ProtNLM"/>
    </source>
</evidence>
<reference evidence="1 2" key="1">
    <citation type="submission" date="2024-01" db="EMBL/GenBank/DDBJ databases">
        <title>The genomes of 5 underutilized Papilionoideae crops provide insights into root nodulation and disease resistance.</title>
        <authorList>
            <person name="Yuan L."/>
        </authorList>
    </citation>
    <scope>NUCLEOTIDE SEQUENCE [LARGE SCALE GENOMIC DNA]</scope>
    <source>
        <strain evidence="1">LY-2023</strain>
        <tissue evidence="1">Leaf</tissue>
    </source>
</reference>
<organism evidence="1 2">
    <name type="scientific">Clitoria ternatea</name>
    <name type="common">Butterfly pea</name>
    <dbReference type="NCBI Taxonomy" id="43366"/>
    <lineage>
        <taxon>Eukaryota</taxon>
        <taxon>Viridiplantae</taxon>
        <taxon>Streptophyta</taxon>
        <taxon>Embryophyta</taxon>
        <taxon>Tracheophyta</taxon>
        <taxon>Spermatophyta</taxon>
        <taxon>Magnoliopsida</taxon>
        <taxon>eudicotyledons</taxon>
        <taxon>Gunneridae</taxon>
        <taxon>Pentapetalae</taxon>
        <taxon>rosids</taxon>
        <taxon>fabids</taxon>
        <taxon>Fabales</taxon>
        <taxon>Fabaceae</taxon>
        <taxon>Papilionoideae</taxon>
        <taxon>50 kb inversion clade</taxon>
        <taxon>NPAAA clade</taxon>
        <taxon>indigoferoid/millettioid clade</taxon>
        <taxon>Phaseoleae</taxon>
        <taxon>Clitoria</taxon>
    </lineage>
</organism>
<name>A0AAN9FUP0_CLITE</name>
<dbReference type="EMBL" id="JAYKXN010000006">
    <property type="protein sequence ID" value="KAK7279675.1"/>
    <property type="molecule type" value="Genomic_DNA"/>
</dbReference>
<dbReference type="AlphaFoldDB" id="A0AAN9FUP0"/>
<evidence type="ECO:0000313" key="2">
    <source>
        <dbReference type="Proteomes" id="UP001359559"/>
    </source>
</evidence>
<gene>
    <name evidence="1" type="ORF">RJT34_24731</name>
</gene>
<evidence type="ECO:0000313" key="1">
    <source>
        <dbReference type="EMBL" id="KAK7279675.1"/>
    </source>
</evidence>
<keyword evidence="2" id="KW-1185">Reference proteome</keyword>
<protein>
    <recommendedName>
        <fullName evidence="3">Reverse transcriptase zinc-binding domain-containing protein</fullName>
    </recommendedName>
</protein>
<comment type="caution">
    <text evidence="1">The sequence shown here is derived from an EMBL/GenBank/DDBJ whole genome shotgun (WGS) entry which is preliminary data.</text>
</comment>
<dbReference type="Proteomes" id="UP001359559">
    <property type="component" value="Unassembled WGS sequence"/>
</dbReference>
<sequence length="140" mass="16378">MSILSYIMQAKYEYGSLIMPWVSNHWGSSKLWKQLVKTWPTSMKRFLWHIGNRTDAWFWKDDFLAGVGPLESLVSEPIPKWIVNFPVASFLENVVKKERSEPDRNFEYSHVRYSAASVNLSDTKHLQETKTAKSKENSKH</sequence>
<accession>A0AAN9FUP0</accession>
<proteinExistence type="predicted"/>